<protein>
    <submittedName>
        <fullName evidence="1">Uncharacterized protein</fullName>
    </submittedName>
</protein>
<proteinExistence type="predicted"/>
<comment type="caution">
    <text evidence="1">The sequence shown here is derived from an EMBL/GenBank/DDBJ whole genome shotgun (WGS) entry which is preliminary data.</text>
</comment>
<reference evidence="1" key="1">
    <citation type="submission" date="2022-04" db="EMBL/GenBank/DDBJ databases">
        <title>Jade perch genome.</title>
        <authorList>
            <person name="Chao B."/>
        </authorList>
    </citation>
    <scope>NUCLEOTIDE SEQUENCE</scope>
    <source>
        <strain evidence="1">CB-2022</strain>
    </source>
</reference>
<dbReference type="EMBL" id="CM041545">
    <property type="protein sequence ID" value="KAI3362202.1"/>
    <property type="molecule type" value="Genomic_DNA"/>
</dbReference>
<feature type="non-terminal residue" evidence="1">
    <location>
        <position position="1"/>
    </location>
</feature>
<organism evidence="1 2">
    <name type="scientific">Scortum barcoo</name>
    <name type="common">barcoo grunter</name>
    <dbReference type="NCBI Taxonomy" id="214431"/>
    <lineage>
        <taxon>Eukaryota</taxon>
        <taxon>Metazoa</taxon>
        <taxon>Chordata</taxon>
        <taxon>Craniata</taxon>
        <taxon>Vertebrata</taxon>
        <taxon>Euteleostomi</taxon>
        <taxon>Actinopterygii</taxon>
        <taxon>Neopterygii</taxon>
        <taxon>Teleostei</taxon>
        <taxon>Neoteleostei</taxon>
        <taxon>Acanthomorphata</taxon>
        <taxon>Eupercaria</taxon>
        <taxon>Centrarchiformes</taxon>
        <taxon>Terapontoidei</taxon>
        <taxon>Terapontidae</taxon>
        <taxon>Scortum</taxon>
    </lineage>
</organism>
<sequence length="1962" mass="215181">EGESGPANFSRQRSFRFCRTSNNLRNERHFPQENRTTHERSLIRGRIFSPAAMVHFYTLWMGTLLQFCHATIYTNEWAIRIRADRESVNRIAEEYGFTNMGQIGDLRSYYSFRHHGIRKRSAESNKELTVSVAKETKVEWLQQQVVQRRAKQSSRASHIYSIDTKAKHLPSAHPQSSRTQTLHYNDSMWNSPWYIDCRDESKGCQSPMNIAGAWRRGYTGMGVVVSVLDDGIEREHPDLKPNYDPLASYDVNGQDQDPSPNYSNNAANYHGTQCAGMVAAAANNSQCTVGVSFHARIGGIRMLDGDVTDTVEAQSLSFRPQYIDIYLASWGPEDDGATLEGPGPLTRLALQNGVKTGRHGRGSVYVWASGNGGRRGDHCSCDGYSNSIYTISISSSTRLGSQPDHLEQCSSTLATAYTGGETEEMVTLGPRGSCTRAKSGTSLSSSVAAGVIALTLDANPALTWRDVQHIIVRTSKAHHLIAPDWHVNGAGYKVSHLYGFGLLDAESMVKEAERWKQVPSQHECVEEAPIQLSRTIHPGSALTSVRETTGCSGEPLQHVAYVEHVVVRVTITHSCRGDLSIRLTSPSGTVSQLLANRPLDDSTEGFQNWEFMTTHCWGEQAAGEWTLKIQDAPSQKRDSTELGMLKEWSLVIYGTATHPYPAHRERARSAEMPMDSDLTEEYSGPCDPECSDDGCEGPSPQQCVTCLHFFLKFKNNTRMCISECPRGFWGDRRRCKRCYSSCESCTGSRSDQCLSCQPGHHLTEGANTCTAVCGENYYLDHDANMCRKCSENCLKCTSYSICTECNPDTSLQGNRCQQNCPPGLYHDTQEATCKPCHKACATCAGAGVEACNRCAEGYLMEEWRCVPSCSAGFYATEPSPEIADGHRICRRCDASCLTCVGPMSRGNCSSCSSGHSLQEGVCVVNTECTDGEYQDTNGKCYACDATCLKCTGPQREDCISCVSSQALDEGRCVMECAKGKYQSGGRCHLCDHTCATCVDAGPANCTSCDTDKFRIERYLYKGQCLDACPEAFYHTKERSCEPCSDHCHLCTSPTRCLRCNSSYYVSDGVCAKLECGEGEVEDPDYDDCMACEEGCKKCVLYNPRHCLSCTEGFYNFQDGCYKNCPAKTYSVEEEMTCVPCDDNCVSCDEHECYWCETDLFLSEGSCVAVCPDGFYGDEDTNDCEECHSDCVTCDGPESDDCLSCEEGETLENGECVSDHEVCPIKTFRSDDGECEDCHASCESCSGEEKNQCTKCGKGRFLTTQQTCVSKCPGGFFASRLSSVCEVCPPGCLQCVDAQHCTRCQSTRKAQLFLQDGQCVQQCVRGYPSGQVCHSCAAGCASCGKNATHCLSCEEPLLLHKHQCVEECPLAHIVRDRECQHCPSACQECNPLGQCTGCEEYHFLHEFLCVLDCPEGFFEDKERRECLHCHPNCSLCDGPNNNDCDACTDPEATLHNGACLASCPSHTYGDAITGECKDCDASCLTCSGPHAGSCTSCRDGQKLQGHGHCVPSANECSPRQYSDQDGECHPCHKYCHRCSGPGKTHCLNCNQRHLLLNGTCVEECPTGYYEDESRQSCEPCHPSCQSCVGEHSHECLACKAHLFRGGKECVETCQHSHYGNTFSRMCEKCDPSCGECINSGEDGCLSCAPGLIYLRKEGRCLPSCPQGYYHDAAHQTCEPCHASCRTCSGKDSLSCDSCYPGYLFSRGMCESMCDVGQYPIIKGLGHTCEDCDSSCLECRGPGPANCTMCPTQAILEAGGRCLLCCRHEEEEEGGGGGRRGGLGTAAGLLQLHRDARTKGRKGECVLSTNLAFRNEEEEEARGNLTVFIIASILLVLGLVAVVFLIRHSRSKSAPPDIPPRGYEKLGSSGGYGGGSRHGGYSSASSASYSGRASSSGGRFQETQLVEISERRSGSKDDDDDDDDDEDIVYMGQDGTVYRKFRYGQLGEDNEDELEYDDESYTFR</sequence>
<keyword evidence="2" id="KW-1185">Reference proteome</keyword>
<dbReference type="Proteomes" id="UP000831701">
    <property type="component" value="Chromosome 15"/>
</dbReference>
<gene>
    <name evidence="1" type="ORF">L3Q82_012529</name>
</gene>
<evidence type="ECO:0000313" key="2">
    <source>
        <dbReference type="Proteomes" id="UP000831701"/>
    </source>
</evidence>
<accession>A0ACB8W2H2</accession>
<name>A0ACB8W2H2_9TELE</name>
<evidence type="ECO:0000313" key="1">
    <source>
        <dbReference type="EMBL" id="KAI3362202.1"/>
    </source>
</evidence>